<feature type="region of interest" description="Disordered" evidence="2">
    <location>
        <begin position="638"/>
        <end position="663"/>
    </location>
</feature>
<proteinExistence type="predicted"/>
<organism evidence="5 6">
    <name type="scientific">Pythium oligandrum</name>
    <name type="common">Mycoparasitic fungus</name>
    <dbReference type="NCBI Taxonomy" id="41045"/>
    <lineage>
        <taxon>Eukaryota</taxon>
        <taxon>Sar</taxon>
        <taxon>Stramenopiles</taxon>
        <taxon>Oomycota</taxon>
        <taxon>Peronosporomycetes</taxon>
        <taxon>Pythiales</taxon>
        <taxon>Pythiaceae</taxon>
        <taxon>Pythium</taxon>
    </lineage>
</organism>
<feature type="region of interest" description="Disordered" evidence="2">
    <location>
        <begin position="1"/>
        <end position="42"/>
    </location>
</feature>
<dbReference type="InterPro" id="IPR018553">
    <property type="entry name" value="E2_Ub-conjug_enz"/>
</dbReference>
<dbReference type="InterPro" id="IPR001202">
    <property type="entry name" value="WW_dom"/>
</dbReference>
<dbReference type="PROSITE" id="PS50020">
    <property type="entry name" value="WW_DOMAIN_2"/>
    <property type="match status" value="2"/>
</dbReference>
<dbReference type="PROSITE" id="PS50119">
    <property type="entry name" value="ZF_BBOX"/>
    <property type="match status" value="1"/>
</dbReference>
<feature type="compositionally biased region" description="Basic residues" evidence="2">
    <location>
        <begin position="13"/>
        <end position="25"/>
    </location>
</feature>
<dbReference type="PANTHER" id="PTHR31560">
    <property type="entry name" value="UPF0652 PROTEIN C16A11.03C-RELATED"/>
    <property type="match status" value="1"/>
</dbReference>
<keyword evidence="1" id="KW-0862">Zinc</keyword>
<feature type="domain" description="B box-type" evidence="4">
    <location>
        <begin position="667"/>
        <end position="713"/>
    </location>
</feature>
<gene>
    <name evidence="5" type="ORF">Poli38472_005399</name>
</gene>
<evidence type="ECO:0000259" key="3">
    <source>
        <dbReference type="PROSITE" id="PS50020"/>
    </source>
</evidence>
<dbReference type="Gene3D" id="1.20.5.190">
    <property type="match status" value="4"/>
</dbReference>
<dbReference type="GO" id="GO:0008270">
    <property type="term" value="F:zinc ion binding"/>
    <property type="evidence" value="ECO:0007669"/>
    <property type="project" value="UniProtKB-KW"/>
</dbReference>
<feature type="domain" description="WW" evidence="3">
    <location>
        <begin position="820"/>
        <end position="850"/>
    </location>
</feature>
<dbReference type="CDD" id="cd00201">
    <property type="entry name" value="WW"/>
    <property type="match status" value="1"/>
</dbReference>
<feature type="region of interest" description="Disordered" evidence="2">
    <location>
        <begin position="133"/>
        <end position="187"/>
    </location>
</feature>
<evidence type="ECO:0000313" key="6">
    <source>
        <dbReference type="Proteomes" id="UP000794436"/>
    </source>
</evidence>
<dbReference type="Pfam" id="PF00612">
    <property type="entry name" value="IQ"/>
    <property type="match status" value="8"/>
</dbReference>
<dbReference type="Pfam" id="PF22586">
    <property type="entry name" value="ANCHR-like_BBOX"/>
    <property type="match status" value="1"/>
</dbReference>
<dbReference type="SMART" id="SM00015">
    <property type="entry name" value="IQ"/>
    <property type="match status" value="8"/>
</dbReference>
<name>A0A8K1CFY2_PYTOL</name>
<dbReference type="OrthoDB" id="166273at2759"/>
<protein>
    <recommendedName>
        <fullName evidence="7">WW domain-containing protein</fullName>
    </recommendedName>
</protein>
<dbReference type="PANTHER" id="PTHR31560:SF0">
    <property type="entry name" value="UPF0652 PROTEIN C22H10.08"/>
    <property type="match status" value="1"/>
</dbReference>
<evidence type="ECO:0000259" key="4">
    <source>
        <dbReference type="PROSITE" id="PS50119"/>
    </source>
</evidence>
<feature type="compositionally biased region" description="Basic and acidic residues" evidence="2">
    <location>
        <begin position="643"/>
        <end position="660"/>
    </location>
</feature>
<dbReference type="InterPro" id="IPR000048">
    <property type="entry name" value="IQ_motif_EF-hand-BS"/>
</dbReference>
<dbReference type="AlphaFoldDB" id="A0A8K1CFY2"/>
<keyword evidence="1" id="KW-0479">Metal-binding</keyword>
<evidence type="ECO:0000256" key="1">
    <source>
        <dbReference type="PROSITE-ProRule" id="PRU00024"/>
    </source>
</evidence>
<sequence>MMRSKTMALTSSQRKKPFLPHKKPSAKTSNASAETKKLNHERSLPRLRSGLEMLPILTASGETPFEIGLDASNSPQQHVLPVFRLPAVNVQATATAMTIKQVEMLEEDRDRKQASDALGLSVEEIEMLEAELGGKSHSASRTLPAKASATQLDKKLSGLSDSEKKVSKRRGRHTGGTKRYGASSTKKNLGDSSEIVLRKQLESALYNVQHLTRLVKNDICQAQKVCPASELRTSLYFKRWGKEKVENIFRRLLYNLQGIAFGRWREALEYEKQQEKLQAYLMYKGSKKLDVFILNWTHRKLRQAWTKWWSDIAYAKALERAALELEAICVLQRAYRGYRGRTMAYLVKKKQQYERETAAASKIQRMFRGSIARKFFLLKRIHIRRHTAAIRIQGLARGFLVRQRAKQIRTDRKRFVAASKIQALYRGRKARREVARLRRQERVTKAAVIIQRRYRGRLGRAAYLKKQIERYMAKAAIKIQTMARGWRARRILRGLREERRQMIARQNAATVKIQKVYRGHRSRLGTQLKLIALREKNKMRNRAAVKIQKVARSRQARHTVARLRKERLAAMIALARRWLEYWNEDASQWFYYNQETGEALWAPPPTGYIRADGDLLLHSGKIIPDPGDGWTADTSAAFHARKKPGDAEEKEDKTTTKDHVQDEDEEDEDRLCVECEEEDALRKCDQCEDVYCDTCYEKLHSSAKREKHTWKAIGTMRCIECEKMKATRWCSVCQDPYCLGCFTIIHSKGNKSNHAWTDMATFRKQQKNAAQQAASFDEDAQTYNEFMQTKEYQYVTELTSEEGYNVVVPSSYSQSVPAPTSTENEWSTLYDENSGQYYYYNAYTGESRWA</sequence>
<evidence type="ECO:0000313" key="5">
    <source>
        <dbReference type="EMBL" id="TMW62781.1"/>
    </source>
</evidence>
<evidence type="ECO:0000256" key="2">
    <source>
        <dbReference type="SAM" id="MobiDB-lite"/>
    </source>
</evidence>
<keyword evidence="1" id="KW-0863">Zinc-finger</keyword>
<keyword evidence="6" id="KW-1185">Reference proteome</keyword>
<comment type="caution">
    <text evidence="5">The sequence shown here is derived from an EMBL/GenBank/DDBJ whole genome shotgun (WGS) entry which is preliminary data.</text>
</comment>
<feature type="domain" description="WW" evidence="3">
    <location>
        <begin position="572"/>
        <end position="606"/>
    </location>
</feature>
<evidence type="ECO:0008006" key="7">
    <source>
        <dbReference type="Google" id="ProtNLM"/>
    </source>
</evidence>
<dbReference type="SMART" id="SM00456">
    <property type="entry name" value="WW"/>
    <property type="match status" value="2"/>
</dbReference>
<reference evidence="5" key="1">
    <citation type="submission" date="2019-03" db="EMBL/GenBank/DDBJ databases">
        <title>Long read genome sequence of the mycoparasitic Pythium oligandrum ATCC 38472 isolated from sugarbeet rhizosphere.</title>
        <authorList>
            <person name="Gaulin E."/>
        </authorList>
    </citation>
    <scope>NUCLEOTIDE SEQUENCE</scope>
    <source>
        <strain evidence="5">ATCC 38472_TT</strain>
    </source>
</reference>
<accession>A0A8K1CFY2</accession>
<dbReference type="Proteomes" id="UP000794436">
    <property type="component" value="Unassembled WGS sequence"/>
</dbReference>
<feature type="compositionally biased region" description="Basic and acidic residues" evidence="2">
    <location>
        <begin position="152"/>
        <end position="165"/>
    </location>
</feature>
<dbReference type="PROSITE" id="PS50096">
    <property type="entry name" value="IQ"/>
    <property type="match status" value="7"/>
</dbReference>
<dbReference type="InterPro" id="IPR000315">
    <property type="entry name" value="Znf_B-box"/>
</dbReference>
<feature type="compositionally biased region" description="Basic residues" evidence="2">
    <location>
        <begin position="166"/>
        <end position="176"/>
    </location>
</feature>
<dbReference type="EMBL" id="SPLM01000073">
    <property type="protein sequence ID" value="TMW62781.1"/>
    <property type="molecule type" value="Genomic_DNA"/>
</dbReference>